<comment type="caution">
    <text evidence="3">The sequence shown here is derived from an EMBL/GenBank/DDBJ whole genome shotgun (WGS) entry which is preliminary data.</text>
</comment>
<dbReference type="InterPro" id="IPR003399">
    <property type="entry name" value="Mce/MlaD"/>
</dbReference>
<dbReference type="RefSeq" id="WP_163654568.1">
    <property type="nucleotide sequence ID" value="NZ_JAAGRN010000005.1"/>
</dbReference>
<name>A0A6B2R301_9BURK</name>
<proteinExistence type="predicted"/>
<dbReference type="AlphaFoldDB" id="A0A6B2R301"/>
<dbReference type="PANTHER" id="PTHR36698">
    <property type="entry name" value="BLL5892 PROTEIN"/>
    <property type="match status" value="1"/>
</dbReference>
<evidence type="ECO:0000259" key="2">
    <source>
        <dbReference type="Pfam" id="PF02470"/>
    </source>
</evidence>
<reference evidence="3" key="1">
    <citation type="submission" date="2020-02" db="EMBL/GenBank/DDBJ databases">
        <authorList>
            <person name="Chen W.-M."/>
        </authorList>
    </citation>
    <scope>NUCLEOTIDE SEQUENCE</scope>
    <source>
        <strain evidence="3">NBD-18</strain>
    </source>
</reference>
<sequence length="321" mass="33972">MENRSHAMMAGLFMIILLIGAAIAAIWISKKNVPLKPFELVATSPVTGLSVQSQVRYQGVPVGRVDALRFIQDKPGQVRILIGVAPNTPITTATWAEIVTAGVTGISNIELRDKGETHDRLESSAQHLAEIPIRPSFFERLQSQGGGMLASLERVLTQVEKIASDDNLSAINAAIKHSAQMTESLNKSVQAMEPGLKKLPAVMDTLLATGKRVDSAALEIGKLAVAAQDTVTLLNAPNGPMQTAAKSLTGLQEVAIQLRASTLPDVSVLSMSLTDAARSFNKTSREIGQSPQSLIFGLPRQAPGPGEPGFAGFNGNGSPVR</sequence>
<dbReference type="PANTHER" id="PTHR36698:SF3">
    <property type="entry name" value="ABC-TYPE TRANSPORT AUXILIARY LIPOPROTEIN COMPONENT DOMAIN-CONTAINING PROTEIN"/>
    <property type="match status" value="1"/>
</dbReference>
<evidence type="ECO:0000313" key="3">
    <source>
        <dbReference type="EMBL" id="NDY83427.1"/>
    </source>
</evidence>
<accession>A0A6B2R301</accession>
<organism evidence="3">
    <name type="scientific">Sheuella amnicola</name>
    <dbReference type="NCBI Taxonomy" id="2707330"/>
    <lineage>
        <taxon>Bacteria</taxon>
        <taxon>Pseudomonadati</taxon>
        <taxon>Pseudomonadota</taxon>
        <taxon>Betaproteobacteria</taxon>
        <taxon>Burkholderiales</taxon>
        <taxon>Alcaligenaceae</taxon>
        <taxon>Sheuella</taxon>
    </lineage>
</organism>
<dbReference type="Pfam" id="PF02470">
    <property type="entry name" value="MlaD"/>
    <property type="match status" value="1"/>
</dbReference>
<protein>
    <submittedName>
        <fullName evidence="3">MCE family protein</fullName>
    </submittedName>
</protein>
<dbReference type="EMBL" id="JAAGRN010000005">
    <property type="protein sequence ID" value="NDY83427.1"/>
    <property type="molecule type" value="Genomic_DNA"/>
</dbReference>
<feature type="region of interest" description="Disordered" evidence="1">
    <location>
        <begin position="301"/>
        <end position="321"/>
    </location>
</feature>
<evidence type="ECO:0000256" key="1">
    <source>
        <dbReference type="SAM" id="MobiDB-lite"/>
    </source>
</evidence>
<feature type="domain" description="Mce/MlaD" evidence="2">
    <location>
        <begin position="43"/>
        <end position="112"/>
    </location>
</feature>
<gene>
    <name evidence="3" type="ORF">G3I67_09310</name>
</gene>